<feature type="region of interest" description="Disordered" evidence="1">
    <location>
        <begin position="504"/>
        <end position="530"/>
    </location>
</feature>
<proteinExistence type="predicted"/>
<name>A0A835CTZ9_APHGI</name>
<dbReference type="EMBL" id="JACMRX010000003">
    <property type="protein sequence ID" value="KAF7992810.1"/>
    <property type="molecule type" value="Genomic_DNA"/>
</dbReference>
<reference evidence="2 3" key="1">
    <citation type="submission" date="2020-08" db="EMBL/GenBank/DDBJ databases">
        <title>Aphidius gifuensis genome sequencing and assembly.</title>
        <authorList>
            <person name="Du Z."/>
        </authorList>
    </citation>
    <scope>NUCLEOTIDE SEQUENCE [LARGE SCALE GENOMIC DNA]</scope>
    <source>
        <strain evidence="2">YNYX2018</strain>
        <tissue evidence="2">Adults</tissue>
    </source>
</reference>
<dbReference type="AlphaFoldDB" id="A0A835CTZ9"/>
<evidence type="ECO:0000313" key="3">
    <source>
        <dbReference type="Proteomes" id="UP000639338"/>
    </source>
</evidence>
<keyword evidence="3" id="KW-1185">Reference proteome</keyword>
<feature type="compositionally biased region" description="Low complexity" evidence="1">
    <location>
        <begin position="507"/>
        <end position="530"/>
    </location>
</feature>
<comment type="caution">
    <text evidence="2">The sequence shown here is derived from an EMBL/GenBank/DDBJ whole genome shotgun (WGS) entry which is preliminary data.</text>
</comment>
<sequence>MNTEKPPPVPPRRKKHLVNSKINLSQNLTTPTTNNSVNYKNRKVRLSTPSVNKISNESLNSINVSHVNILESFKSNNNTSLNHDQARRKSDSILSTENIQLISSLPENLTNISIQINQKNIKDKTEKVECHIDENFQPINNSSSLLFTLKDFQDVISDSKFSNKSTKNIPRQFSLDDDEDFSLFQITTSNSPFEKYIGNWSVILEDKQLSNTFNKSNEFIFDDYIDRSKRLIYEKENLFINQNNNDEFVDLCGNKIPKVRFIIQAPSDSISDDECELSSVINDDDLVIEDSNQDSWETQSLSPLKITEIDDSESTENEVVICKINTPSIELESISSIKDEIDSIITLPQIEINNLQEKSEYLENKDNKIVNSNDIALDNNREIFFKNMLIDEKQEDKKNNSTCSIIATHLKSKAPLDISSIEKYQKIKSSSILNNNDVLSSSTSVKNNISLTSYSSGNIPKIPPKVPPKPFKKSQNIQQTNDYAKSQVLNELLCTFNSIKLKTIDDNNNSTNNNNNNSTNTNTNNNNNNSINSFDDVINIENNELKNINLSVGKKTEDKKYIKNSGINSVVNNLKNGIHDDIENNNNNNNNNDDNDDDDNNIDKNEILIFPIVKNKCAIDKNNLSSLCINNDNNNTNINDDNNNNNKNVNMVNMTDVNLSDDQSYCDKISVAIIPGRVRSFIENYEINVKKTIENSKINNKCQIVDKKKFNIKIGDEKKEDKYHNIKKSSLILTENQSSKNEEILKLSKNIVTTRFNNSIENQDKCVIDNKVNVTIDNISNNCDDVTRPLRIKKKAPNIPEINEENNEKKILINSKIIMSSSIKLIDDKQQLFKTNEDVKSISQNEMAGMDDIKKISGTSSLANQPEPYFLKTPYVFYLKM</sequence>
<accession>A0A835CTZ9</accession>
<organism evidence="2 3">
    <name type="scientific">Aphidius gifuensis</name>
    <name type="common">Parasitoid wasp</name>
    <dbReference type="NCBI Taxonomy" id="684658"/>
    <lineage>
        <taxon>Eukaryota</taxon>
        <taxon>Metazoa</taxon>
        <taxon>Ecdysozoa</taxon>
        <taxon>Arthropoda</taxon>
        <taxon>Hexapoda</taxon>
        <taxon>Insecta</taxon>
        <taxon>Pterygota</taxon>
        <taxon>Neoptera</taxon>
        <taxon>Endopterygota</taxon>
        <taxon>Hymenoptera</taxon>
        <taxon>Apocrita</taxon>
        <taxon>Ichneumonoidea</taxon>
        <taxon>Braconidae</taxon>
        <taxon>Aphidiinae</taxon>
        <taxon>Aphidius</taxon>
    </lineage>
</organism>
<gene>
    <name evidence="2" type="ORF">HCN44_005154</name>
</gene>
<evidence type="ECO:0000313" key="2">
    <source>
        <dbReference type="EMBL" id="KAF7992810.1"/>
    </source>
</evidence>
<protein>
    <submittedName>
        <fullName evidence="2">Uncharacterized protein</fullName>
    </submittedName>
</protein>
<dbReference type="OrthoDB" id="7616190at2759"/>
<dbReference type="Proteomes" id="UP000639338">
    <property type="component" value="Unassembled WGS sequence"/>
</dbReference>
<evidence type="ECO:0000256" key="1">
    <source>
        <dbReference type="SAM" id="MobiDB-lite"/>
    </source>
</evidence>